<name>A0AAW0UMJ6_SCYPA</name>
<dbReference type="GO" id="GO:0071897">
    <property type="term" value="P:DNA biosynthetic process"/>
    <property type="evidence" value="ECO:0007669"/>
    <property type="project" value="UniProtKB-ARBA"/>
</dbReference>
<organism evidence="2 3">
    <name type="scientific">Scylla paramamosain</name>
    <name type="common">Mud crab</name>
    <dbReference type="NCBI Taxonomy" id="85552"/>
    <lineage>
        <taxon>Eukaryota</taxon>
        <taxon>Metazoa</taxon>
        <taxon>Ecdysozoa</taxon>
        <taxon>Arthropoda</taxon>
        <taxon>Crustacea</taxon>
        <taxon>Multicrustacea</taxon>
        <taxon>Malacostraca</taxon>
        <taxon>Eumalacostraca</taxon>
        <taxon>Eucarida</taxon>
        <taxon>Decapoda</taxon>
        <taxon>Pleocyemata</taxon>
        <taxon>Brachyura</taxon>
        <taxon>Eubrachyura</taxon>
        <taxon>Portunoidea</taxon>
        <taxon>Portunidae</taxon>
        <taxon>Portuninae</taxon>
        <taxon>Scylla</taxon>
    </lineage>
</organism>
<feature type="region of interest" description="Disordered" evidence="1">
    <location>
        <begin position="273"/>
        <end position="301"/>
    </location>
</feature>
<dbReference type="InterPro" id="IPR043502">
    <property type="entry name" value="DNA/RNA_pol_sf"/>
</dbReference>
<comment type="caution">
    <text evidence="2">The sequence shown here is derived from an EMBL/GenBank/DDBJ whole genome shotgun (WGS) entry which is preliminary data.</text>
</comment>
<evidence type="ECO:0000313" key="3">
    <source>
        <dbReference type="Proteomes" id="UP001487740"/>
    </source>
</evidence>
<evidence type="ECO:0000313" key="2">
    <source>
        <dbReference type="EMBL" id="KAK8400940.1"/>
    </source>
</evidence>
<dbReference type="AlphaFoldDB" id="A0AAW0UMJ6"/>
<gene>
    <name evidence="2" type="ORF">O3P69_002605</name>
</gene>
<accession>A0AAW0UMJ6</accession>
<dbReference type="PANTHER" id="PTHR33064:SF37">
    <property type="entry name" value="RIBONUCLEASE H"/>
    <property type="match status" value="1"/>
</dbReference>
<evidence type="ECO:0000256" key="1">
    <source>
        <dbReference type="SAM" id="MobiDB-lite"/>
    </source>
</evidence>
<dbReference type="Proteomes" id="UP001487740">
    <property type="component" value="Unassembled WGS sequence"/>
</dbReference>
<reference evidence="2 3" key="1">
    <citation type="submission" date="2023-03" db="EMBL/GenBank/DDBJ databases">
        <title>High-quality genome of Scylla paramamosain provides insights in environmental adaptation.</title>
        <authorList>
            <person name="Zhang L."/>
        </authorList>
    </citation>
    <scope>NUCLEOTIDE SEQUENCE [LARGE SCALE GENOMIC DNA]</scope>
    <source>
        <strain evidence="2">LZ_2023a</strain>
        <tissue evidence="2">Muscle</tissue>
    </source>
</reference>
<dbReference type="EMBL" id="JARAKH010000009">
    <property type="protein sequence ID" value="KAK8400940.1"/>
    <property type="molecule type" value="Genomic_DNA"/>
</dbReference>
<keyword evidence="3" id="KW-1185">Reference proteome</keyword>
<feature type="compositionally biased region" description="Basic and acidic residues" evidence="1">
    <location>
        <begin position="282"/>
        <end position="300"/>
    </location>
</feature>
<sequence>MTLTRTFTGSSCLLKPLNGHGNTLAIVLSSHLTGVALETCLRLSDEEAVDYDKVKNALMDRFKCTEEGFRRKFQEKRPEINRELKLMEMNIIEPFTFPYQTPMIVMQTLEYVGHVIGKDVLQPQQDKVEKIRNATRPTTKKELRSLLGFNLVKKGRPNQLEWSEDQERVFSSLRRSLSYEPVLKLPILKEEFMLCTDASTKGLGRGVTPGRGRMNLIFEVVVPGSGQSWLYVGCRGCVEQGVKAVAGTTRLSTRAQARLNTWEAVCASRLPPVSITPTTGNEGKEGAARKGKEREGEGGRRYRGLGCHVDEAKWRWSSGQRMDVVNSFLVRILQGNS</sequence>
<dbReference type="SUPFAM" id="SSF56672">
    <property type="entry name" value="DNA/RNA polymerases"/>
    <property type="match status" value="1"/>
</dbReference>
<evidence type="ECO:0008006" key="4">
    <source>
        <dbReference type="Google" id="ProtNLM"/>
    </source>
</evidence>
<dbReference type="PANTHER" id="PTHR33064">
    <property type="entry name" value="POL PROTEIN"/>
    <property type="match status" value="1"/>
</dbReference>
<protein>
    <recommendedName>
        <fullName evidence="4">Reverse transcriptase/retrotransposon-derived protein RNase H-like domain-containing protein</fullName>
    </recommendedName>
</protein>
<dbReference type="InterPro" id="IPR051320">
    <property type="entry name" value="Viral_Replic_Matur_Polypro"/>
</dbReference>
<proteinExistence type="predicted"/>